<dbReference type="InterPro" id="IPR034660">
    <property type="entry name" value="DinB/YfiT-like"/>
</dbReference>
<organism evidence="1 2">
    <name type="scientific">Uliginosibacterium silvisoli</name>
    <dbReference type="NCBI Taxonomy" id="3114758"/>
    <lineage>
        <taxon>Bacteria</taxon>
        <taxon>Pseudomonadati</taxon>
        <taxon>Pseudomonadota</taxon>
        <taxon>Betaproteobacteria</taxon>
        <taxon>Rhodocyclales</taxon>
        <taxon>Zoogloeaceae</taxon>
        <taxon>Uliginosibacterium</taxon>
    </lineage>
</organism>
<keyword evidence="2" id="KW-1185">Reference proteome</keyword>
<name>A0ABU6K7S5_9RHOO</name>
<dbReference type="RefSeq" id="WP_327600627.1">
    <property type="nucleotide sequence ID" value="NZ_JAYXHS010000004.1"/>
</dbReference>
<dbReference type="SUPFAM" id="SSF109854">
    <property type="entry name" value="DinB/YfiT-like putative metalloenzymes"/>
    <property type="match status" value="1"/>
</dbReference>
<protein>
    <submittedName>
        <fullName evidence="1">DUF1993 domain-containing protein</fullName>
    </submittedName>
</protein>
<dbReference type="PANTHER" id="PTHR36922:SF1">
    <property type="entry name" value="DUF1993 DOMAIN-CONTAINING PROTEIN"/>
    <property type="match status" value="1"/>
</dbReference>
<reference evidence="1 2" key="1">
    <citation type="submission" date="2024-01" db="EMBL/GenBank/DDBJ databases">
        <title>Uliginosibacterium soil sp. nov.</title>
        <authorList>
            <person name="Lv Y."/>
        </authorList>
    </citation>
    <scope>NUCLEOTIDE SEQUENCE [LARGE SCALE GENOMIC DNA]</scope>
    <source>
        <strain evidence="1 2">H3</strain>
    </source>
</reference>
<accession>A0ABU6K7S5</accession>
<dbReference type="Proteomes" id="UP001331561">
    <property type="component" value="Unassembled WGS sequence"/>
</dbReference>
<gene>
    <name evidence="1" type="ORF">VVD49_18100</name>
</gene>
<proteinExistence type="predicted"/>
<dbReference type="Gene3D" id="1.20.120.450">
    <property type="entry name" value="dinb family like domain"/>
    <property type="match status" value="1"/>
</dbReference>
<dbReference type="PANTHER" id="PTHR36922">
    <property type="entry name" value="BLL2446 PROTEIN"/>
    <property type="match status" value="1"/>
</dbReference>
<sequence length="169" mass="18558">MSISMYQAFIPGAVRALENLTDILNKVAAHAEARKIDPAIFINARLAPDMFPLSRQVQIASDTVKGGAARLAGEEPPKYDDFETTFPELVARLAKTIDYLRSFKPAQIAGSEERPVVIKTRTGELNFNGQSYLTGFVLPNLYFHVTTAYAIARHNGVELGKKDYLGKAG</sequence>
<dbReference type="InterPro" id="IPR018531">
    <property type="entry name" value="DUF1993"/>
</dbReference>
<evidence type="ECO:0000313" key="1">
    <source>
        <dbReference type="EMBL" id="MEC5387651.1"/>
    </source>
</evidence>
<dbReference type="EMBL" id="JAYXHS010000004">
    <property type="protein sequence ID" value="MEC5387651.1"/>
    <property type="molecule type" value="Genomic_DNA"/>
</dbReference>
<comment type="caution">
    <text evidence="1">The sequence shown here is derived from an EMBL/GenBank/DDBJ whole genome shotgun (WGS) entry which is preliminary data.</text>
</comment>
<dbReference type="Pfam" id="PF09351">
    <property type="entry name" value="DUF1993"/>
    <property type="match status" value="1"/>
</dbReference>
<evidence type="ECO:0000313" key="2">
    <source>
        <dbReference type="Proteomes" id="UP001331561"/>
    </source>
</evidence>